<protein>
    <submittedName>
        <fullName evidence="2">Uncharacterized protein</fullName>
    </submittedName>
</protein>
<sequence>MESTSDLGGQETIPVEIVVIAWHDYCSSQGWARQRWGMLLEGAEGRKRTAGNTGNGGVEKGLKGGH</sequence>
<keyword evidence="3" id="KW-1185">Reference proteome</keyword>
<proteinExistence type="predicted"/>
<feature type="non-terminal residue" evidence="2">
    <location>
        <position position="66"/>
    </location>
</feature>
<evidence type="ECO:0000256" key="1">
    <source>
        <dbReference type="SAM" id="MobiDB-lite"/>
    </source>
</evidence>
<accession>A0A3E2GR73</accession>
<feature type="region of interest" description="Disordered" evidence="1">
    <location>
        <begin position="44"/>
        <end position="66"/>
    </location>
</feature>
<organism evidence="2 3">
    <name type="scientific">Scytalidium lignicola</name>
    <name type="common">Hyphomycete</name>
    <dbReference type="NCBI Taxonomy" id="5539"/>
    <lineage>
        <taxon>Eukaryota</taxon>
        <taxon>Fungi</taxon>
        <taxon>Dikarya</taxon>
        <taxon>Ascomycota</taxon>
        <taxon>Pezizomycotina</taxon>
        <taxon>Leotiomycetes</taxon>
        <taxon>Leotiomycetes incertae sedis</taxon>
        <taxon>Scytalidium</taxon>
    </lineage>
</organism>
<gene>
    <name evidence="2" type="ORF">B7463_g12781</name>
</gene>
<dbReference type="AlphaFoldDB" id="A0A3E2GR73"/>
<evidence type="ECO:0000313" key="3">
    <source>
        <dbReference type="Proteomes" id="UP000258309"/>
    </source>
</evidence>
<name>A0A3E2GR73_SCYLI</name>
<comment type="caution">
    <text evidence="2">The sequence shown here is derived from an EMBL/GenBank/DDBJ whole genome shotgun (WGS) entry which is preliminary data.</text>
</comment>
<evidence type="ECO:0000313" key="2">
    <source>
        <dbReference type="EMBL" id="RFU23557.1"/>
    </source>
</evidence>
<feature type="non-terminal residue" evidence="2">
    <location>
        <position position="1"/>
    </location>
</feature>
<dbReference type="Proteomes" id="UP000258309">
    <property type="component" value="Unassembled WGS sequence"/>
</dbReference>
<dbReference type="EMBL" id="NCSJ02000789">
    <property type="protein sequence ID" value="RFU23557.1"/>
    <property type="molecule type" value="Genomic_DNA"/>
</dbReference>
<reference evidence="2 3" key="1">
    <citation type="submission" date="2018-05" db="EMBL/GenBank/DDBJ databases">
        <title>Draft genome sequence of Scytalidium lignicola DSM 105466, a ubiquitous saprotrophic fungus.</title>
        <authorList>
            <person name="Buettner E."/>
            <person name="Gebauer A.M."/>
            <person name="Hofrichter M."/>
            <person name="Liers C."/>
            <person name="Kellner H."/>
        </authorList>
    </citation>
    <scope>NUCLEOTIDE SEQUENCE [LARGE SCALE GENOMIC DNA]</scope>
    <source>
        <strain evidence="2 3">DSM 105466</strain>
    </source>
</reference>